<proteinExistence type="predicted"/>
<evidence type="ECO:0000313" key="2">
    <source>
        <dbReference type="Proteomes" id="UP000034881"/>
    </source>
</evidence>
<protein>
    <recommendedName>
        <fullName evidence="3">DNA-damage-inducible protein J</fullName>
    </recommendedName>
</protein>
<gene>
    <name evidence="1" type="ORF">UT77_C0008G0014</name>
</gene>
<dbReference type="InterPro" id="IPR013321">
    <property type="entry name" value="Arc_rbn_hlx_hlx"/>
</dbReference>
<sequence>MSVSTVIHIKADKEVKKNAQKAAKDLGLTLSDVINASLRNFIRTREVVFSDVPKMTPELEKLLEGVEKDIKEGKNLSPAFDNAKDMDKYLDSLK</sequence>
<evidence type="ECO:0008006" key="3">
    <source>
        <dbReference type="Google" id="ProtNLM"/>
    </source>
</evidence>
<dbReference type="EMBL" id="LBYB01000008">
    <property type="protein sequence ID" value="KKR41642.1"/>
    <property type="molecule type" value="Genomic_DNA"/>
</dbReference>
<name>A0A0G0TUS7_9BACT</name>
<dbReference type="Gene3D" id="1.10.1220.10">
    <property type="entry name" value="Met repressor-like"/>
    <property type="match status" value="1"/>
</dbReference>
<dbReference type="GO" id="GO:0006355">
    <property type="term" value="P:regulation of DNA-templated transcription"/>
    <property type="evidence" value="ECO:0007669"/>
    <property type="project" value="InterPro"/>
</dbReference>
<reference evidence="1 2" key="1">
    <citation type="journal article" date="2015" name="Nature">
        <title>rRNA introns, odd ribosomes, and small enigmatic genomes across a large radiation of phyla.</title>
        <authorList>
            <person name="Brown C.T."/>
            <person name="Hug L.A."/>
            <person name="Thomas B.C."/>
            <person name="Sharon I."/>
            <person name="Castelle C.J."/>
            <person name="Singh A."/>
            <person name="Wilkins M.J."/>
            <person name="Williams K.H."/>
            <person name="Banfield J.F."/>
        </authorList>
    </citation>
    <scope>NUCLEOTIDE SEQUENCE [LARGE SCALE GENOMIC DNA]</scope>
</reference>
<comment type="caution">
    <text evidence="1">The sequence shown here is derived from an EMBL/GenBank/DDBJ whole genome shotgun (WGS) entry which is preliminary data.</text>
</comment>
<evidence type="ECO:0000313" key="1">
    <source>
        <dbReference type="EMBL" id="KKR41642.1"/>
    </source>
</evidence>
<dbReference type="AlphaFoldDB" id="A0A0G0TUS7"/>
<dbReference type="Proteomes" id="UP000034881">
    <property type="component" value="Unassembled WGS sequence"/>
</dbReference>
<accession>A0A0G0TUS7</accession>
<dbReference type="InterPro" id="IPR007337">
    <property type="entry name" value="RelB/DinJ"/>
</dbReference>
<organism evidence="1 2">
    <name type="scientific">Candidatus Daviesbacteria bacterium GW2011_GWC2_40_12</name>
    <dbReference type="NCBI Taxonomy" id="1618431"/>
    <lineage>
        <taxon>Bacteria</taxon>
        <taxon>Candidatus Daviesiibacteriota</taxon>
    </lineage>
</organism>
<dbReference type="Pfam" id="PF04221">
    <property type="entry name" value="RelB"/>
    <property type="match status" value="1"/>
</dbReference>